<dbReference type="STRING" id="1714354.BLL40_14010"/>
<dbReference type="Proteomes" id="UP000186524">
    <property type="component" value="Unassembled WGS sequence"/>
</dbReference>
<dbReference type="AlphaFoldDB" id="A0A1Q5P0R9"/>
<reference evidence="1 2" key="1">
    <citation type="submission" date="2016-12" db="EMBL/GenBank/DDBJ databases">
        <title>Domibacillus sp. SAOS 44 whole genome sequencing.</title>
        <authorList>
            <person name="Verma A."/>
            <person name="Krishnamurthi S."/>
        </authorList>
    </citation>
    <scope>NUCLEOTIDE SEQUENCE [LARGE SCALE GENOMIC DNA]</scope>
    <source>
        <strain evidence="1 2">SAOS 44</strain>
    </source>
</reference>
<comment type="caution">
    <text evidence="1">The sequence shown here is derived from an EMBL/GenBank/DDBJ whole genome shotgun (WGS) entry which is preliminary data.</text>
</comment>
<dbReference type="EMBL" id="MRWQ01000014">
    <property type="protein sequence ID" value="OKL35692.1"/>
    <property type="molecule type" value="Genomic_DNA"/>
</dbReference>
<proteinExistence type="predicted"/>
<keyword evidence="2" id="KW-1185">Reference proteome</keyword>
<organism evidence="1 2">
    <name type="scientific">Domibacillus mangrovi</name>
    <dbReference type="NCBI Taxonomy" id="1714354"/>
    <lineage>
        <taxon>Bacteria</taxon>
        <taxon>Bacillati</taxon>
        <taxon>Bacillota</taxon>
        <taxon>Bacilli</taxon>
        <taxon>Bacillales</taxon>
        <taxon>Bacillaceae</taxon>
        <taxon>Domibacillus</taxon>
    </lineage>
</organism>
<evidence type="ECO:0008006" key="3">
    <source>
        <dbReference type="Google" id="ProtNLM"/>
    </source>
</evidence>
<evidence type="ECO:0000313" key="1">
    <source>
        <dbReference type="EMBL" id="OKL35692.1"/>
    </source>
</evidence>
<name>A0A1Q5P0R9_9BACI</name>
<gene>
    <name evidence="1" type="ORF">BLL40_14010</name>
</gene>
<dbReference type="RefSeq" id="WP_073712492.1">
    <property type="nucleotide sequence ID" value="NZ_MRWQ01000014.1"/>
</dbReference>
<dbReference type="OrthoDB" id="2716151at2"/>
<accession>A0A1Q5P0R9</accession>
<protein>
    <recommendedName>
        <fullName evidence="3">DUF2642 domain-containing protein</fullName>
    </recommendedName>
</protein>
<evidence type="ECO:0000313" key="2">
    <source>
        <dbReference type="Proteomes" id="UP000186524"/>
    </source>
</evidence>
<sequence>MKLIRTYVGEFIRLELIGKKEVSGELVDLGSDVLVLRKQDDFYYIPLFHIREIRLLSKEETDSITKFDAITAPPLANKLSLIKVLRAAEKGIFVELNVIAHQPVHGHITHVMDDYIAFFSPVYQTMIIPLQHIKWIIPYPASSHPYGFSQSIRPESNAPVKLFARTLDKQIESMQGTFITCNIGDKESVSGKLMHKETQFLNLLTVKEQGIHVNVDHIKAIVYR</sequence>